<dbReference type="OrthoDB" id="8478628at2"/>
<dbReference type="RefSeq" id="WP_073194222.1">
    <property type="nucleotide sequence ID" value="NZ_FRBN01000001.1"/>
</dbReference>
<sequence>MQDDVISSVVTPRPGSANDRQAEHMRDFRAYWNSMRKGHDVPRRSDIDPRRIEPLLSNAFIAERIAPGVTRLRIAGMHLSDLMGMEVRGMPLSSFITPADRDDFALKLVDLFDRPAAIRLDLRSKAGVGRPELSGTLIMLPLRSDLGDVSRALGCFVSKGQIGRASRRFEIVNSHVEPLVAGIESNGMRALPGDRDEAPRAPSEQPVHRSARDYLRVIK</sequence>
<proteinExistence type="predicted"/>
<dbReference type="Proteomes" id="UP000184191">
    <property type="component" value="Unassembled WGS sequence"/>
</dbReference>
<dbReference type="EMBL" id="FRBN01000001">
    <property type="protein sequence ID" value="SHK80892.1"/>
    <property type="molecule type" value="Genomic_DNA"/>
</dbReference>
<feature type="region of interest" description="Disordered" evidence="1">
    <location>
        <begin position="1"/>
        <end position="21"/>
    </location>
</feature>
<evidence type="ECO:0008006" key="4">
    <source>
        <dbReference type="Google" id="ProtNLM"/>
    </source>
</evidence>
<protein>
    <recommendedName>
        <fullName evidence="4">PAS domain-containing protein</fullName>
    </recommendedName>
</protein>
<reference evidence="3" key="1">
    <citation type="submission" date="2016-11" db="EMBL/GenBank/DDBJ databases">
        <authorList>
            <person name="Varghese N."/>
            <person name="Submissions S."/>
        </authorList>
    </citation>
    <scope>NUCLEOTIDE SEQUENCE [LARGE SCALE GENOMIC DNA]</scope>
    <source>
        <strain evidence="3">DSM 29327</strain>
    </source>
</reference>
<keyword evidence="3" id="KW-1185">Reference proteome</keyword>
<dbReference type="STRING" id="1054996.SAMN05444414_101311"/>
<evidence type="ECO:0000313" key="2">
    <source>
        <dbReference type="EMBL" id="SHK80892.1"/>
    </source>
</evidence>
<dbReference type="Pfam" id="PF07310">
    <property type="entry name" value="PAS_5"/>
    <property type="match status" value="1"/>
</dbReference>
<organism evidence="2 3">
    <name type="scientific">Roseovarius marisflavi</name>
    <dbReference type="NCBI Taxonomy" id="1054996"/>
    <lineage>
        <taxon>Bacteria</taxon>
        <taxon>Pseudomonadati</taxon>
        <taxon>Pseudomonadota</taxon>
        <taxon>Alphaproteobacteria</taxon>
        <taxon>Rhodobacterales</taxon>
        <taxon>Roseobacteraceae</taxon>
        <taxon>Roseovarius</taxon>
    </lineage>
</organism>
<feature type="region of interest" description="Disordered" evidence="1">
    <location>
        <begin position="187"/>
        <end position="209"/>
    </location>
</feature>
<gene>
    <name evidence="2" type="ORF">SAMN05444414_101311</name>
</gene>
<evidence type="ECO:0000256" key="1">
    <source>
        <dbReference type="SAM" id="MobiDB-lite"/>
    </source>
</evidence>
<dbReference type="InterPro" id="IPR009922">
    <property type="entry name" value="DUF1457"/>
</dbReference>
<evidence type="ECO:0000313" key="3">
    <source>
        <dbReference type="Proteomes" id="UP000184191"/>
    </source>
</evidence>
<name>A0A1M6VHA4_9RHOB</name>
<accession>A0A1M6VHA4</accession>
<dbReference type="AlphaFoldDB" id="A0A1M6VHA4"/>